<dbReference type="InterPro" id="IPR014938">
    <property type="entry name" value="YfhH-like"/>
</dbReference>
<evidence type="ECO:0000256" key="1">
    <source>
        <dbReference type="SAM" id="Coils"/>
    </source>
</evidence>
<keyword evidence="3" id="KW-1185">Reference proteome</keyword>
<dbReference type="InterPro" id="IPR036289">
    <property type="entry name" value="YfhH"/>
</dbReference>
<gene>
    <name evidence="2" type="primary">yfhH</name>
    <name evidence="2" type="ORF">GCM10007043_20100</name>
</gene>
<evidence type="ECO:0000313" key="3">
    <source>
        <dbReference type="Proteomes" id="UP000637720"/>
    </source>
</evidence>
<dbReference type="EMBL" id="BMOF01000050">
    <property type="protein sequence ID" value="GGK06073.1"/>
    <property type="molecule type" value="Genomic_DNA"/>
</dbReference>
<accession>A0A8J3FCG1</accession>
<proteinExistence type="predicted"/>
<evidence type="ECO:0000313" key="2">
    <source>
        <dbReference type="EMBL" id="GGK06073.1"/>
    </source>
</evidence>
<dbReference type="SUPFAM" id="SSF101697">
    <property type="entry name" value="Hypothetical protein YfhH"/>
    <property type="match status" value="1"/>
</dbReference>
<dbReference type="Gene3D" id="1.10.287.880">
    <property type="entry name" value="Hypothetical protein YfhH domain"/>
    <property type="match status" value="1"/>
</dbReference>
<dbReference type="Pfam" id="PF08838">
    <property type="entry name" value="DUF1811"/>
    <property type="match status" value="1"/>
</dbReference>
<dbReference type="AlphaFoldDB" id="A0A8J3FCG1"/>
<dbReference type="Proteomes" id="UP000637720">
    <property type="component" value="Unassembled WGS sequence"/>
</dbReference>
<name>A0A8J3FCG1_9BACI</name>
<evidence type="ECO:0008006" key="4">
    <source>
        <dbReference type="Google" id="ProtNLM"/>
    </source>
</evidence>
<organism evidence="2 3">
    <name type="scientific">Calditerricola satsumensis</name>
    <dbReference type="NCBI Taxonomy" id="373054"/>
    <lineage>
        <taxon>Bacteria</taxon>
        <taxon>Bacillati</taxon>
        <taxon>Bacillota</taxon>
        <taxon>Bacilli</taxon>
        <taxon>Bacillales</taxon>
        <taxon>Bacillaceae</taxon>
        <taxon>Calditerricola</taxon>
    </lineage>
</organism>
<reference evidence="2" key="1">
    <citation type="journal article" date="2014" name="Int. J. Syst. Evol. Microbiol.">
        <title>Complete genome sequence of Corynebacterium casei LMG S-19264T (=DSM 44701T), isolated from a smear-ripened cheese.</title>
        <authorList>
            <consortium name="US DOE Joint Genome Institute (JGI-PGF)"/>
            <person name="Walter F."/>
            <person name="Albersmeier A."/>
            <person name="Kalinowski J."/>
            <person name="Ruckert C."/>
        </authorList>
    </citation>
    <scope>NUCLEOTIDE SEQUENCE</scope>
    <source>
        <strain evidence="2">JCM 14719</strain>
    </source>
</reference>
<keyword evidence="1" id="KW-0175">Coiled coil</keyword>
<comment type="caution">
    <text evidence="2">The sequence shown here is derived from an EMBL/GenBank/DDBJ whole genome shotgun (WGS) entry which is preliminary data.</text>
</comment>
<dbReference type="Gene3D" id="2.30.30.340">
    <property type="entry name" value="Hypothetical protein YfhH like domains"/>
    <property type="match status" value="1"/>
</dbReference>
<protein>
    <recommendedName>
        <fullName evidence="4">DUF1811 family protein</fullName>
    </recommendedName>
</protein>
<sequence>MDRRFSDLTPDELRREVDRLQREAETKRNQGLMAEAEVLEQRLFLAKSYLCDPSAFRPGETYRVIGEDKPFRLAFIRGVMAWGHLEGGTEARAFPLGRLYR</sequence>
<reference evidence="2" key="2">
    <citation type="submission" date="2020-09" db="EMBL/GenBank/DDBJ databases">
        <authorList>
            <person name="Sun Q."/>
            <person name="Ohkuma M."/>
        </authorList>
    </citation>
    <scope>NUCLEOTIDE SEQUENCE</scope>
    <source>
        <strain evidence="2">JCM 14719</strain>
    </source>
</reference>
<dbReference type="RefSeq" id="WP_188817905.1">
    <property type="nucleotide sequence ID" value="NZ_BMOF01000050.1"/>
</dbReference>
<feature type="coiled-coil region" evidence="1">
    <location>
        <begin position="10"/>
        <end position="42"/>
    </location>
</feature>